<dbReference type="GO" id="GO:0000976">
    <property type="term" value="F:transcription cis-regulatory region binding"/>
    <property type="evidence" value="ECO:0007669"/>
    <property type="project" value="TreeGrafter"/>
</dbReference>
<dbReference type="GO" id="GO:0032993">
    <property type="term" value="C:protein-DNA complex"/>
    <property type="evidence" value="ECO:0007669"/>
    <property type="project" value="TreeGrafter"/>
</dbReference>
<feature type="domain" description="Response regulatory" evidence="10">
    <location>
        <begin position="4"/>
        <end position="117"/>
    </location>
</feature>
<evidence type="ECO:0000256" key="2">
    <source>
        <dbReference type="ARBA" id="ARBA00022553"/>
    </source>
</evidence>
<evidence type="ECO:0000256" key="3">
    <source>
        <dbReference type="ARBA" id="ARBA00023012"/>
    </source>
</evidence>
<keyword evidence="5 9" id="KW-0238">DNA-binding</keyword>
<keyword evidence="3" id="KW-0902">Two-component regulatory system</keyword>
<dbReference type="Proteomes" id="UP000184310">
    <property type="component" value="Unassembled WGS sequence"/>
</dbReference>
<protein>
    <recommendedName>
        <fullName evidence="1">Stage 0 sporulation protein A homolog</fullName>
    </recommendedName>
</protein>
<dbReference type="InterPro" id="IPR011006">
    <property type="entry name" value="CheY-like_superfamily"/>
</dbReference>
<dbReference type="SUPFAM" id="SSF46894">
    <property type="entry name" value="C-terminal effector domain of the bipartite response regulators"/>
    <property type="match status" value="1"/>
</dbReference>
<evidence type="ECO:0000256" key="7">
    <source>
        <dbReference type="ARBA" id="ARBA00024867"/>
    </source>
</evidence>
<dbReference type="EMBL" id="FQZB01000017">
    <property type="protein sequence ID" value="SHK43976.1"/>
    <property type="molecule type" value="Genomic_DNA"/>
</dbReference>
<organism evidence="12 13">
    <name type="scientific">Clostridium cavendishii DSM 21758</name>
    <dbReference type="NCBI Taxonomy" id="1121302"/>
    <lineage>
        <taxon>Bacteria</taxon>
        <taxon>Bacillati</taxon>
        <taxon>Bacillota</taxon>
        <taxon>Clostridia</taxon>
        <taxon>Eubacteriales</taxon>
        <taxon>Clostridiaceae</taxon>
        <taxon>Clostridium</taxon>
    </lineage>
</organism>
<dbReference type="Gene3D" id="3.40.50.2300">
    <property type="match status" value="1"/>
</dbReference>
<dbReference type="Gene3D" id="6.10.250.690">
    <property type="match status" value="1"/>
</dbReference>
<evidence type="ECO:0000256" key="5">
    <source>
        <dbReference type="ARBA" id="ARBA00023125"/>
    </source>
</evidence>
<accession>A0A1M6SH43</accession>
<evidence type="ECO:0000313" key="12">
    <source>
        <dbReference type="EMBL" id="SHK43976.1"/>
    </source>
</evidence>
<dbReference type="SMART" id="SM00862">
    <property type="entry name" value="Trans_reg_C"/>
    <property type="match status" value="1"/>
</dbReference>
<feature type="domain" description="OmpR/PhoB-type" evidence="11">
    <location>
        <begin position="130"/>
        <end position="228"/>
    </location>
</feature>
<evidence type="ECO:0000259" key="11">
    <source>
        <dbReference type="PROSITE" id="PS51755"/>
    </source>
</evidence>
<keyword evidence="13" id="KW-1185">Reference proteome</keyword>
<dbReference type="InterPro" id="IPR001789">
    <property type="entry name" value="Sig_transdc_resp-reg_receiver"/>
</dbReference>
<keyword evidence="4" id="KW-0805">Transcription regulation</keyword>
<keyword evidence="2 8" id="KW-0597">Phosphoprotein</keyword>
<dbReference type="FunFam" id="1.10.10.10:FF:000018">
    <property type="entry name" value="DNA-binding response regulator ResD"/>
    <property type="match status" value="1"/>
</dbReference>
<dbReference type="AlphaFoldDB" id="A0A1M6SH43"/>
<dbReference type="CDD" id="cd00383">
    <property type="entry name" value="trans_reg_C"/>
    <property type="match status" value="1"/>
</dbReference>
<dbReference type="PANTHER" id="PTHR48111:SF40">
    <property type="entry name" value="PHOSPHATE REGULON TRANSCRIPTIONAL REGULATORY PROTEIN PHOB"/>
    <property type="match status" value="1"/>
</dbReference>
<reference evidence="12 13" key="1">
    <citation type="submission" date="2016-11" db="EMBL/GenBank/DDBJ databases">
        <authorList>
            <person name="Jaros S."/>
            <person name="Januszkiewicz K."/>
            <person name="Wedrychowicz H."/>
        </authorList>
    </citation>
    <scope>NUCLEOTIDE SEQUENCE [LARGE SCALE GENOMIC DNA]</scope>
    <source>
        <strain evidence="12 13">DSM 21758</strain>
    </source>
</reference>
<evidence type="ECO:0000256" key="9">
    <source>
        <dbReference type="PROSITE-ProRule" id="PRU01091"/>
    </source>
</evidence>
<dbReference type="Pfam" id="PF00486">
    <property type="entry name" value="Trans_reg_C"/>
    <property type="match status" value="1"/>
</dbReference>
<comment type="function">
    <text evidence="7">May play the central regulatory role in sporulation. It may be an element of the effector pathway responsible for the activation of sporulation genes in response to nutritional stress. Spo0A may act in concert with spo0H (a sigma factor) to control the expression of some genes that are critical to the sporulation process.</text>
</comment>
<dbReference type="InterPro" id="IPR039420">
    <property type="entry name" value="WalR-like"/>
</dbReference>
<dbReference type="InterPro" id="IPR001867">
    <property type="entry name" value="OmpR/PhoB-type_DNA-bd"/>
</dbReference>
<dbReference type="FunFam" id="3.40.50.2300:FF:000001">
    <property type="entry name" value="DNA-binding response regulator PhoB"/>
    <property type="match status" value="1"/>
</dbReference>
<proteinExistence type="predicted"/>
<keyword evidence="6" id="KW-0804">Transcription</keyword>
<evidence type="ECO:0000256" key="6">
    <source>
        <dbReference type="ARBA" id="ARBA00023163"/>
    </source>
</evidence>
<evidence type="ECO:0000313" key="13">
    <source>
        <dbReference type="Proteomes" id="UP000184310"/>
    </source>
</evidence>
<evidence type="ECO:0000256" key="4">
    <source>
        <dbReference type="ARBA" id="ARBA00023015"/>
    </source>
</evidence>
<dbReference type="InterPro" id="IPR036388">
    <property type="entry name" value="WH-like_DNA-bd_sf"/>
</dbReference>
<dbReference type="GO" id="GO:0000156">
    <property type="term" value="F:phosphorelay response regulator activity"/>
    <property type="evidence" value="ECO:0007669"/>
    <property type="project" value="TreeGrafter"/>
</dbReference>
<sequence length="229" mass="26426">MKNKILIVEDDKNIKEMVAYALEKEGFIVDSAENGKIALEKIIEFNPDLLLLDLMLPDINGFEICKKVLEQHTLPIIMLTAKDDIVDKVLGLEIGADDYITKPFHIKEVIARINKSLQRISNNKKNKNINELLYIGKETFIDTDGKVIIKYGKEIVLRPKEYEILYVLATNAGKVFSREQLLNSVWGYDFFGDARTVDVHIRRVREKLEDEENKYIKTVFGVGYKMRCL</sequence>
<evidence type="ECO:0000256" key="8">
    <source>
        <dbReference type="PROSITE-ProRule" id="PRU00169"/>
    </source>
</evidence>
<dbReference type="Gene3D" id="1.10.10.10">
    <property type="entry name" value="Winged helix-like DNA-binding domain superfamily/Winged helix DNA-binding domain"/>
    <property type="match status" value="1"/>
</dbReference>
<feature type="DNA-binding region" description="OmpR/PhoB-type" evidence="9">
    <location>
        <begin position="130"/>
        <end position="228"/>
    </location>
</feature>
<dbReference type="GO" id="GO:0005829">
    <property type="term" value="C:cytosol"/>
    <property type="evidence" value="ECO:0007669"/>
    <property type="project" value="TreeGrafter"/>
</dbReference>
<dbReference type="Pfam" id="PF00072">
    <property type="entry name" value="Response_reg"/>
    <property type="match status" value="1"/>
</dbReference>
<gene>
    <name evidence="12" type="ORF">SAMN02745163_03808</name>
</gene>
<dbReference type="STRING" id="1121302.SAMN02745163_03808"/>
<dbReference type="SUPFAM" id="SSF52172">
    <property type="entry name" value="CheY-like"/>
    <property type="match status" value="1"/>
</dbReference>
<evidence type="ECO:0000259" key="10">
    <source>
        <dbReference type="PROSITE" id="PS50110"/>
    </source>
</evidence>
<evidence type="ECO:0000256" key="1">
    <source>
        <dbReference type="ARBA" id="ARBA00018672"/>
    </source>
</evidence>
<dbReference type="PROSITE" id="PS51755">
    <property type="entry name" value="OMPR_PHOB"/>
    <property type="match status" value="1"/>
</dbReference>
<feature type="modified residue" description="4-aspartylphosphate" evidence="8">
    <location>
        <position position="53"/>
    </location>
</feature>
<dbReference type="SMART" id="SM00448">
    <property type="entry name" value="REC"/>
    <property type="match status" value="1"/>
</dbReference>
<dbReference type="PROSITE" id="PS50110">
    <property type="entry name" value="RESPONSE_REGULATORY"/>
    <property type="match status" value="1"/>
</dbReference>
<dbReference type="InterPro" id="IPR016032">
    <property type="entry name" value="Sig_transdc_resp-reg_C-effctor"/>
</dbReference>
<dbReference type="GO" id="GO:0006355">
    <property type="term" value="P:regulation of DNA-templated transcription"/>
    <property type="evidence" value="ECO:0007669"/>
    <property type="project" value="InterPro"/>
</dbReference>
<dbReference type="PANTHER" id="PTHR48111">
    <property type="entry name" value="REGULATOR OF RPOS"/>
    <property type="match status" value="1"/>
</dbReference>
<name>A0A1M6SH43_9CLOT</name>